<name>A0AA46P616_CYTFI</name>
<protein>
    <submittedName>
        <fullName evidence="1">Uncharacterized protein</fullName>
    </submittedName>
</protein>
<dbReference type="EMBL" id="CP107027">
    <property type="protein sequence ID" value="UYG95824.1"/>
    <property type="molecule type" value="Genomic_DNA"/>
</dbReference>
<proteinExistence type="predicted"/>
<evidence type="ECO:0000313" key="2">
    <source>
        <dbReference type="Proteomes" id="UP001163104"/>
    </source>
</evidence>
<evidence type="ECO:0000313" key="1">
    <source>
        <dbReference type="EMBL" id="UYG95824.1"/>
    </source>
</evidence>
<organism evidence="1 2">
    <name type="scientific">Cytobacillus firmus</name>
    <name type="common">Bacillus firmus</name>
    <dbReference type="NCBI Taxonomy" id="1399"/>
    <lineage>
        <taxon>Bacteria</taxon>
        <taxon>Bacillati</taxon>
        <taxon>Bacillota</taxon>
        <taxon>Bacilli</taxon>
        <taxon>Bacillales</taxon>
        <taxon>Bacillaceae</taxon>
        <taxon>Cytobacillus</taxon>
    </lineage>
</organism>
<dbReference type="RefSeq" id="WP_048011837.1">
    <property type="nucleotide sequence ID" value="NZ_CP107027.1"/>
</dbReference>
<dbReference type="AlphaFoldDB" id="A0AA46P616"/>
<reference evidence="1" key="1">
    <citation type="submission" date="2022-10" db="EMBL/GenBank/DDBJ databases">
        <title>Mechanism of multi-heavy metal repair in Cytobacillus Firmus M7.</title>
        <authorList>
            <person name="Li X."/>
            <person name="Yu C."/>
        </authorList>
    </citation>
    <scope>NUCLEOTIDE SEQUENCE</scope>
    <source>
        <strain evidence="1">M7</strain>
    </source>
</reference>
<sequence>MSKTYTDYVNKTALTIEESYIDVKTGNQIQITPRVQEQLEYHTENQTLNHLILSALHQYFHPKSVSGNNEQILSEIADIKKLLLERNVAVNTAAKRKFHTSQDEDLDLDLNEVVDVLEAFGG</sequence>
<accession>A0AA46P616</accession>
<dbReference type="Proteomes" id="UP001163104">
    <property type="component" value="Chromosome"/>
</dbReference>
<gene>
    <name evidence="1" type="ORF">OD459_02010</name>
</gene>